<protein>
    <submittedName>
        <fullName evidence="1">Uncharacterized protein</fullName>
    </submittedName>
</protein>
<name>C0XL37_LENH9</name>
<proteinExistence type="predicted"/>
<dbReference type="EMBL" id="ACGP01000178">
    <property type="protein sequence ID" value="EEI23782.1"/>
    <property type="molecule type" value="Genomic_DNA"/>
</dbReference>
<reference evidence="1 2" key="1">
    <citation type="submission" date="2009-01" db="EMBL/GenBank/DDBJ databases">
        <authorList>
            <person name="Qin X."/>
            <person name="Bachman B."/>
            <person name="Battles P."/>
            <person name="Bell A."/>
            <person name="Bess C."/>
            <person name="Bickham C."/>
            <person name="Chaboub L."/>
            <person name="Chen D."/>
            <person name="Coyle M."/>
            <person name="Deiros D.R."/>
            <person name="Dinh H."/>
            <person name="Forbes L."/>
            <person name="Fowler G."/>
            <person name="Francisco L."/>
            <person name="Fu Q."/>
            <person name="Gubbala S."/>
            <person name="Hale W."/>
            <person name="Han Y."/>
            <person name="Hemphill L."/>
            <person name="Highlander S.K."/>
            <person name="Hirani K."/>
            <person name="Hogues M."/>
            <person name="Jackson L."/>
            <person name="Jakkamsetti A."/>
            <person name="Javaid M."/>
            <person name="Jiang H."/>
            <person name="Korchina V."/>
            <person name="Kovar C."/>
            <person name="Lara F."/>
            <person name="Lee S."/>
            <person name="Mata R."/>
            <person name="Mathew T."/>
            <person name="Moen C."/>
            <person name="Morales K."/>
            <person name="Munidasa M."/>
            <person name="Nazareth L."/>
            <person name="Ngo R."/>
            <person name="Nguyen L."/>
            <person name="Okwuonu G."/>
            <person name="Ongeri F."/>
            <person name="Patil S."/>
            <person name="Petrosino J."/>
            <person name="Pham C."/>
            <person name="Pham P."/>
            <person name="Pu L.-L."/>
            <person name="Puazo M."/>
            <person name="Raj R."/>
            <person name="Reid J."/>
            <person name="Rouhana J."/>
            <person name="Saada N."/>
            <person name="Shang Y."/>
            <person name="Simmons D."/>
            <person name="Thornton R."/>
            <person name="Warren J."/>
            <person name="Weissenberger G."/>
            <person name="Zhang J."/>
            <person name="Zhang L."/>
            <person name="Zhou C."/>
            <person name="Zhu D."/>
            <person name="Muzny D."/>
            <person name="Worley K."/>
            <person name="Gibbs R."/>
        </authorList>
    </citation>
    <scope>NUCLEOTIDE SEQUENCE [LARGE SCALE GENOMIC DNA]</scope>
    <source>
        <strain evidence="2">ATCC 8290 / DSM 20176 / CCUG 30140 / JCM 1155 / KCTC 3500 / NBRC 15886 / NCIMB 8040 / NRRL B-1843 / 9</strain>
    </source>
</reference>
<comment type="caution">
    <text evidence="1">The sequence shown here is derived from an EMBL/GenBank/DDBJ whole genome shotgun (WGS) entry which is preliminary data.</text>
</comment>
<dbReference type="HOGENOM" id="CLU_3235099_0_0_9"/>
<accession>C0XL37</accession>
<evidence type="ECO:0000313" key="1">
    <source>
        <dbReference type="EMBL" id="EEI23782.1"/>
    </source>
</evidence>
<organism evidence="1 2">
    <name type="scientific">Lentilactobacillus hilgardii (strain ATCC 8290 / DSM 20176 / CCUG 30140 / JCM 1155 / KCTC 3500 / NBRC 15886 / NCIMB 8040 / NRRL B-1843 / 9)</name>
    <dbReference type="NCBI Taxonomy" id="1423757"/>
    <lineage>
        <taxon>Bacteria</taxon>
        <taxon>Bacillati</taxon>
        <taxon>Bacillota</taxon>
        <taxon>Bacilli</taxon>
        <taxon>Lactobacillales</taxon>
        <taxon>Lactobacillaceae</taxon>
        <taxon>Lentilactobacillus</taxon>
    </lineage>
</organism>
<dbReference type="AlphaFoldDB" id="C0XL37"/>
<sequence length="51" mass="5946">MSSGEGEHMQNQSDQNLDLYRELVKEKDLVEKQNTVKAYGFLAMLYMYLGE</sequence>
<evidence type="ECO:0000313" key="2">
    <source>
        <dbReference type="Proteomes" id="UP000003752"/>
    </source>
</evidence>
<gene>
    <name evidence="1" type="ORF">HMPREF0519_1948</name>
</gene>
<dbReference type="Proteomes" id="UP000003752">
    <property type="component" value="Unassembled WGS sequence"/>
</dbReference>
<keyword evidence="2" id="KW-1185">Reference proteome</keyword>